<evidence type="ECO:0000256" key="4">
    <source>
        <dbReference type="ARBA" id="ARBA00023163"/>
    </source>
</evidence>
<feature type="region of interest" description="Disordered" evidence="7">
    <location>
        <begin position="163"/>
        <end position="206"/>
    </location>
</feature>
<dbReference type="PANTHER" id="PTHR33057:SF128">
    <property type="entry name" value="TRANSCRIPTION REPRESSOR OFP3"/>
    <property type="match status" value="1"/>
</dbReference>
<dbReference type="PANTHER" id="PTHR33057">
    <property type="entry name" value="TRANSCRIPTION REPRESSOR OFP7-RELATED"/>
    <property type="match status" value="1"/>
</dbReference>
<dbReference type="NCBIfam" id="TIGR01568">
    <property type="entry name" value="A_thal_3678"/>
    <property type="match status" value="1"/>
</dbReference>
<sequence length="279" mass="31702">MMPNAWLHKLRDMSKLPTHNKNMPSSTKSFYSTWDTTNPNLIDNRYPPTNKRRAVYMPSPTKIAPSSHQPGPIRGDLTSLGRMDSSESSQSSFHYNDSLSGPHHSYLNSCDIIIDVDDMSYDSTTCTDTLTKFNVVSELAIQTTPPGKHERVSLEGSVMFRDTSLKSPLDKPRRSRKSFSGGVKISRKVGGKKPEGRRPRKPEEERKKGILFTESFAIVKASFDPENDFKESMMEMIVENKIRASKELEELLACYLSLNPNQYHDTIIKAFQQIWFSMA</sequence>
<dbReference type="Pfam" id="PF13724">
    <property type="entry name" value="DNA_binding_2"/>
    <property type="match status" value="1"/>
</dbReference>
<accession>A0A8X8WZD4</accession>
<feature type="domain" description="OVATE" evidence="8">
    <location>
        <begin position="218"/>
        <end position="277"/>
    </location>
</feature>
<keyword evidence="3 6" id="KW-0805">Transcription regulation</keyword>
<name>A0A8X8WZD4_SALSN</name>
<keyword evidence="5 6" id="KW-0539">Nucleus</keyword>
<reference evidence="9" key="2">
    <citation type="submission" date="2020-08" db="EMBL/GenBank/DDBJ databases">
        <title>Plant Genome Project.</title>
        <authorList>
            <person name="Zhang R.-G."/>
        </authorList>
    </citation>
    <scope>NUCLEOTIDE SEQUENCE</scope>
    <source>
        <strain evidence="9">Huo1</strain>
        <tissue evidence="9">Leaf</tissue>
    </source>
</reference>
<dbReference type="InterPro" id="IPR038933">
    <property type="entry name" value="Ovate"/>
</dbReference>
<evidence type="ECO:0000256" key="1">
    <source>
        <dbReference type="ARBA" id="ARBA00004123"/>
    </source>
</evidence>
<keyword evidence="10" id="KW-1185">Reference proteome</keyword>
<proteinExistence type="predicted"/>
<feature type="compositionally biased region" description="Basic and acidic residues" evidence="7">
    <location>
        <begin position="192"/>
        <end position="206"/>
    </location>
</feature>
<evidence type="ECO:0000256" key="2">
    <source>
        <dbReference type="ARBA" id="ARBA00022491"/>
    </source>
</evidence>
<protein>
    <recommendedName>
        <fullName evidence="6">Transcription repressor</fullName>
    </recommendedName>
    <alternativeName>
        <fullName evidence="6">Ovate family protein</fullName>
    </alternativeName>
</protein>
<keyword evidence="4 6" id="KW-0804">Transcription</keyword>
<dbReference type="GO" id="GO:0005634">
    <property type="term" value="C:nucleus"/>
    <property type="evidence" value="ECO:0007669"/>
    <property type="project" value="UniProtKB-SubCell"/>
</dbReference>
<comment type="subcellular location">
    <subcellularLocation>
        <location evidence="1 6">Nucleus</location>
    </subcellularLocation>
</comment>
<gene>
    <name evidence="9" type="ORF">SASPL_135777</name>
</gene>
<evidence type="ECO:0000313" key="9">
    <source>
        <dbReference type="EMBL" id="KAG6403552.1"/>
    </source>
</evidence>
<evidence type="ECO:0000256" key="7">
    <source>
        <dbReference type="SAM" id="MobiDB-lite"/>
    </source>
</evidence>
<dbReference type="InterPro" id="IPR006458">
    <property type="entry name" value="Ovate_C"/>
</dbReference>
<dbReference type="Pfam" id="PF04844">
    <property type="entry name" value="Ovate"/>
    <property type="match status" value="1"/>
</dbReference>
<dbReference type="GO" id="GO:0003677">
    <property type="term" value="F:DNA binding"/>
    <property type="evidence" value="ECO:0007669"/>
    <property type="project" value="InterPro"/>
</dbReference>
<dbReference type="AlphaFoldDB" id="A0A8X8WZD4"/>
<keyword evidence="2 6" id="KW-0678">Repressor</keyword>
<dbReference type="InterPro" id="IPR025830">
    <property type="entry name" value="DNA_bnd_dom_ovate"/>
</dbReference>
<evidence type="ECO:0000313" key="10">
    <source>
        <dbReference type="Proteomes" id="UP000298416"/>
    </source>
</evidence>
<dbReference type="Proteomes" id="UP000298416">
    <property type="component" value="Unassembled WGS sequence"/>
</dbReference>
<comment type="caution">
    <text evidence="9">The sequence shown here is derived from an EMBL/GenBank/DDBJ whole genome shotgun (WGS) entry which is preliminary data.</text>
</comment>
<reference evidence="9" key="1">
    <citation type="submission" date="2018-01" db="EMBL/GenBank/DDBJ databases">
        <authorList>
            <person name="Mao J.F."/>
        </authorList>
    </citation>
    <scope>NUCLEOTIDE SEQUENCE</scope>
    <source>
        <strain evidence="9">Huo1</strain>
        <tissue evidence="9">Leaf</tissue>
    </source>
</reference>
<organism evidence="9">
    <name type="scientific">Salvia splendens</name>
    <name type="common">Scarlet sage</name>
    <dbReference type="NCBI Taxonomy" id="180675"/>
    <lineage>
        <taxon>Eukaryota</taxon>
        <taxon>Viridiplantae</taxon>
        <taxon>Streptophyta</taxon>
        <taxon>Embryophyta</taxon>
        <taxon>Tracheophyta</taxon>
        <taxon>Spermatophyta</taxon>
        <taxon>Magnoliopsida</taxon>
        <taxon>eudicotyledons</taxon>
        <taxon>Gunneridae</taxon>
        <taxon>Pentapetalae</taxon>
        <taxon>asterids</taxon>
        <taxon>lamiids</taxon>
        <taxon>Lamiales</taxon>
        <taxon>Lamiaceae</taxon>
        <taxon>Nepetoideae</taxon>
        <taxon>Mentheae</taxon>
        <taxon>Salviinae</taxon>
        <taxon>Salvia</taxon>
        <taxon>Salvia subgen. Calosphace</taxon>
        <taxon>core Calosphace</taxon>
    </lineage>
</organism>
<comment type="function">
    <text evidence="6">Transcriptional repressor that regulates multiple aspects of plant growth and development.</text>
</comment>
<dbReference type="PROSITE" id="PS51754">
    <property type="entry name" value="OVATE"/>
    <property type="match status" value="1"/>
</dbReference>
<evidence type="ECO:0000256" key="6">
    <source>
        <dbReference type="RuleBase" id="RU367028"/>
    </source>
</evidence>
<evidence type="ECO:0000256" key="3">
    <source>
        <dbReference type="ARBA" id="ARBA00023015"/>
    </source>
</evidence>
<evidence type="ECO:0000256" key="5">
    <source>
        <dbReference type="ARBA" id="ARBA00023242"/>
    </source>
</evidence>
<feature type="region of interest" description="Disordered" evidence="7">
    <location>
        <begin position="60"/>
        <end position="94"/>
    </location>
</feature>
<dbReference type="GO" id="GO:0045892">
    <property type="term" value="P:negative regulation of DNA-templated transcription"/>
    <property type="evidence" value="ECO:0007669"/>
    <property type="project" value="UniProtKB-UniRule"/>
</dbReference>
<evidence type="ECO:0000259" key="8">
    <source>
        <dbReference type="PROSITE" id="PS51754"/>
    </source>
</evidence>
<dbReference type="EMBL" id="PNBA02000013">
    <property type="protein sequence ID" value="KAG6403552.1"/>
    <property type="molecule type" value="Genomic_DNA"/>
</dbReference>